<protein>
    <recommendedName>
        <fullName evidence="5 10">Proline iminopeptidase</fullName>
        <shortName evidence="10">PIP</shortName>
        <ecNumber evidence="4 10">3.4.11.5</ecNumber>
    </recommendedName>
    <alternativeName>
        <fullName evidence="9 10">Prolyl aminopeptidase</fullName>
    </alternativeName>
</protein>
<dbReference type="InterPro" id="IPR005945">
    <property type="entry name" value="Pro_imino_pep"/>
</dbReference>
<comment type="subcellular location">
    <subcellularLocation>
        <location evidence="2">Cell envelope</location>
    </subcellularLocation>
</comment>
<dbReference type="InterPro" id="IPR029058">
    <property type="entry name" value="AB_hydrolase_fold"/>
</dbReference>
<comment type="catalytic activity">
    <reaction evidence="1 10">
        <text>Release of N-terminal proline from a peptide.</text>
        <dbReference type="EC" id="3.4.11.5"/>
    </reaction>
</comment>
<dbReference type="PANTHER" id="PTHR43798:SF33">
    <property type="entry name" value="HYDROLASE, PUTATIVE (AFU_ORTHOLOGUE AFUA_2G14860)-RELATED"/>
    <property type="match status" value="1"/>
</dbReference>
<evidence type="ECO:0000256" key="1">
    <source>
        <dbReference type="ARBA" id="ARBA00001585"/>
    </source>
</evidence>
<dbReference type="InterPro" id="IPR050266">
    <property type="entry name" value="AB_hydrolase_sf"/>
</dbReference>
<evidence type="ECO:0000256" key="4">
    <source>
        <dbReference type="ARBA" id="ARBA00012568"/>
    </source>
</evidence>
<dbReference type="Gene3D" id="3.40.50.1820">
    <property type="entry name" value="alpha/beta hydrolase"/>
    <property type="match status" value="1"/>
</dbReference>
<sequence>MPFHGYQTYYRIVGQKSNKAPLLMLHGGPGSTHNYFEIFDDFAKRTGRQLVMYDQIGCGQSSIPDDPSVYNANTWVEELKALRDYLHLDRVHLLGQSWGGMLEIIYLCDEMPAGIKSATFASTLSSAKLWSKENHRLIKQLPQDEQTAIENAEHQNDFSGDDYLRANDHFMALHSHAPYSKSAPECLTRPKRVGTLAYNTAWGPNEYTPQGNLGNYEYTDKLHHMYVPTLITSGTNDLCTPLVAKTMYDALPNAKWVLFAGARHMSFVEQPENYQNVLANWLAAND</sequence>
<dbReference type="InterPro" id="IPR002410">
    <property type="entry name" value="Peptidase_S33"/>
</dbReference>
<dbReference type="NCBIfam" id="TIGR01250">
    <property type="entry name" value="pro_imino_pep_2"/>
    <property type="match status" value="1"/>
</dbReference>
<organism evidence="12 13">
    <name type="scientific">Limosilactobacillus coleohominis</name>
    <dbReference type="NCBI Taxonomy" id="181675"/>
    <lineage>
        <taxon>Bacteria</taxon>
        <taxon>Bacillati</taxon>
        <taxon>Bacillota</taxon>
        <taxon>Bacilli</taxon>
        <taxon>Lactobacillales</taxon>
        <taxon>Lactobacillaceae</taxon>
        <taxon>Limosilactobacillus</taxon>
    </lineage>
</organism>
<dbReference type="Pfam" id="PF00561">
    <property type="entry name" value="Abhydrolase_1"/>
    <property type="match status" value="1"/>
</dbReference>
<dbReference type="GO" id="GO:0016787">
    <property type="term" value="F:hydrolase activity"/>
    <property type="evidence" value="ECO:0007669"/>
    <property type="project" value="UniProtKB-KW"/>
</dbReference>
<evidence type="ECO:0000256" key="6">
    <source>
        <dbReference type="ARBA" id="ARBA00022438"/>
    </source>
</evidence>
<keyword evidence="8 10" id="KW-0378">Hydrolase</keyword>
<keyword evidence="7 10" id="KW-0645">Protease</keyword>
<dbReference type="PIRSF" id="PIRSF005539">
    <property type="entry name" value="Pept_S33_TRI_F1"/>
    <property type="match status" value="1"/>
</dbReference>
<keyword evidence="6 10" id="KW-0031">Aminopeptidase</keyword>
<evidence type="ECO:0000256" key="8">
    <source>
        <dbReference type="ARBA" id="ARBA00022801"/>
    </source>
</evidence>
<keyword evidence="13" id="KW-1185">Reference proteome</keyword>
<dbReference type="PANTHER" id="PTHR43798">
    <property type="entry name" value="MONOACYLGLYCEROL LIPASE"/>
    <property type="match status" value="1"/>
</dbReference>
<evidence type="ECO:0000256" key="7">
    <source>
        <dbReference type="ARBA" id="ARBA00022670"/>
    </source>
</evidence>
<feature type="domain" description="AB hydrolase-1" evidence="11">
    <location>
        <begin position="21"/>
        <end position="270"/>
    </location>
</feature>
<evidence type="ECO:0000259" key="11">
    <source>
        <dbReference type="Pfam" id="PF00561"/>
    </source>
</evidence>
<gene>
    <name evidence="12" type="ORF">H5975_04205</name>
</gene>
<proteinExistence type="inferred from homology"/>
<comment type="function">
    <text evidence="10">Releases the N-terminal proline from various substrates.</text>
</comment>
<evidence type="ECO:0000256" key="3">
    <source>
        <dbReference type="ARBA" id="ARBA00010088"/>
    </source>
</evidence>
<name>A0ABS2GWN0_9LACO</name>
<evidence type="ECO:0000256" key="9">
    <source>
        <dbReference type="ARBA" id="ARBA00029605"/>
    </source>
</evidence>
<reference evidence="12 13" key="1">
    <citation type="journal article" date="2021" name="Sci. Rep.">
        <title>The distribution of antibiotic resistance genes in chicken gut microbiota commensals.</title>
        <authorList>
            <person name="Juricova H."/>
            <person name="Matiasovicova J."/>
            <person name="Kubasova T."/>
            <person name="Cejkova D."/>
            <person name="Rychlik I."/>
        </authorList>
    </citation>
    <scope>NUCLEOTIDE SEQUENCE [LARGE SCALE GENOMIC DNA]</scope>
    <source>
        <strain evidence="12 13">An574</strain>
    </source>
</reference>
<evidence type="ECO:0000256" key="5">
    <source>
        <dbReference type="ARBA" id="ARBA00021843"/>
    </source>
</evidence>
<accession>A0ABS2GWN0</accession>
<dbReference type="EMBL" id="JACJKU010000030">
    <property type="protein sequence ID" value="MBM6940692.1"/>
    <property type="molecule type" value="Genomic_DNA"/>
</dbReference>
<evidence type="ECO:0000256" key="10">
    <source>
        <dbReference type="PIRNR" id="PIRNR005539"/>
    </source>
</evidence>
<dbReference type="SUPFAM" id="SSF53474">
    <property type="entry name" value="alpha/beta-Hydrolases"/>
    <property type="match status" value="1"/>
</dbReference>
<dbReference type="InterPro" id="IPR000073">
    <property type="entry name" value="AB_hydrolase_1"/>
</dbReference>
<dbReference type="Proteomes" id="UP000785625">
    <property type="component" value="Unassembled WGS sequence"/>
</dbReference>
<dbReference type="PRINTS" id="PR00793">
    <property type="entry name" value="PROAMNOPTASE"/>
</dbReference>
<dbReference type="EC" id="3.4.11.5" evidence="4 10"/>
<evidence type="ECO:0000313" key="12">
    <source>
        <dbReference type="EMBL" id="MBM6940692.1"/>
    </source>
</evidence>
<evidence type="ECO:0000313" key="13">
    <source>
        <dbReference type="Proteomes" id="UP000785625"/>
    </source>
</evidence>
<comment type="similarity">
    <text evidence="3 10">Belongs to the peptidase S33 family.</text>
</comment>
<comment type="caution">
    <text evidence="12">The sequence shown here is derived from an EMBL/GenBank/DDBJ whole genome shotgun (WGS) entry which is preliminary data.</text>
</comment>
<dbReference type="NCBIfam" id="NF045945">
    <property type="entry name" value="ProImpepLactob"/>
    <property type="match status" value="1"/>
</dbReference>
<evidence type="ECO:0000256" key="2">
    <source>
        <dbReference type="ARBA" id="ARBA00004196"/>
    </source>
</evidence>